<dbReference type="InterPro" id="IPR050910">
    <property type="entry name" value="JMJD6_ArgDemeth/LysHydrox"/>
</dbReference>
<keyword evidence="7" id="KW-1185">Reference proteome</keyword>
<feature type="chain" id="PRO_5046615673" description="Jumonji domain-containing protein 4" evidence="4">
    <location>
        <begin position="24"/>
        <end position="263"/>
    </location>
</feature>
<evidence type="ECO:0000256" key="2">
    <source>
        <dbReference type="ARBA" id="ARBA00047762"/>
    </source>
</evidence>
<dbReference type="Proteomes" id="UP001162483">
    <property type="component" value="Unassembled WGS sequence"/>
</dbReference>
<organism evidence="6 7">
    <name type="scientific">Staurois parvus</name>
    <dbReference type="NCBI Taxonomy" id="386267"/>
    <lineage>
        <taxon>Eukaryota</taxon>
        <taxon>Metazoa</taxon>
        <taxon>Chordata</taxon>
        <taxon>Craniata</taxon>
        <taxon>Vertebrata</taxon>
        <taxon>Euteleostomi</taxon>
        <taxon>Amphibia</taxon>
        <taxon>Batrachia</taxon>
        <taxon>Anura</taxon>
        <taxon>Neobatrachia</taxon>
        <taxon>Ranoidea</taxon>
        <taxon>Ranidae</taxon>
        <taxon>Staurois</taxon>
    </lineage>
</organism>
<dbReference type="Pfam" id="PF02373">
    <property type="entry name" value="JmjC"/>
    <property type="match status" value="1"/>
</dbReference>
<keyword evidence="4" id="KW-0732">Signal</keyword>
<dbReference type="PANTHER" id="PTHR12480:SF6">
    <property type="entry name" value="2-OXOGLUTARATE AND IRON-DEPENDENT OXYGENASE JMJD4"/>
    <property type="match status" value="1"/>
</dbReference>
<name>A0ABN9GEZ3_9NEOB</name>
<comment type="similarity">
    <text evidence="1">Belongs to the JMJD6 family.</text>
</comment>
<dbReference type="PROSITE" id="PS51184">
    <property type="entry name" value="JMJC"/>
    <property type="match status" value="1"/>
</dbReference>
<proteinExistence type="inferred from homology"/>
<feature type="domain" description="JmjC" evidence="5">
    <location>
        <begin position="1"/>
        <end position="139"/>
    </location>
</feature>
<evidence type="ECO:0000256" key="4">
    <source>
        <dbReference type="SAM" id="SignalP"/>
    </source>
</evidence>
<feature type="signal peptide" evidence="4">
    <location>
        <begin position="1"/>
        <end position="23"/>
    </location>
</feature>
<evidence type="ECO:0000256" key="3">
    <source>
        <dbReference type="ARBA" id="ARBA00082904"/>
    </source>
</evidence>
<accession>A0ABN9GEZ3</accession>
<dbReference type="SUPFAM" id="SSF51197">
    <property type="entry name" value="Clavaminate synthase-like"/>
    <property type="match status" value="1"/>
</dbReference>
<evidence type="ECO:0000256" key="1">
    <source>
        <dbReference type="ARBA" id="ARBA00038068"/>
    </source>
</evidence>
<gene>
    <name evidence="6" type="ORF">SPARVUS_LOCUS13937930</name>
</gene>
<dbReference type="InterPro" id="IPR003347">
    <property type="entry name" value="JmjC_dom"/>
</dbReference>
<evidence type="ECO:0000313" key="6">
    <source>
        <dbReference type="EMBL" id="CAI9607382.1"/>
    </source>
</evidence>
<comment type="caution">
    <text evidence="6">The sequence shown here is derived from an EMBL/GenBank/DDBJ whole genome shotgun (WGS) entry which is preliminary data.</text>
</comment>
<dbReference type="PANTHER" id="PTHR12480">
    <property type="entry name" value="ARGININE DEMETHYLASE AND LYSYL-HYDROXYLASE JMJD"/>
    <property type="match status" value="1"/>
</dbReference>
<dbReference type="EMBL" id="CATNWA010018440">
    <property type="protein sequence ID" value="CAI9607382.1"/>
    <property type="molecule type" value="Genomic_DNA"/>
</dbReference>
<dbReference type="Gene3D" id="2.60.120.650">
    <property type="entry name" value="Cupin"/>
    <property type="match status" value="1"/>
</dbReference>
<comment type="catalytic activity">
    <reaction evidence="2">
        <text>L-lysyl-[protein] + 2-oxoglutarate + O2 = 4-hydroxy-L-lysyl-[protein] + succinate + CO2</text>
        <dbReference type="Rhea" id="RHEA:57156"/>
        <dbReference type="Rhea" id="RHEA-COMP:9752"/>
        <dbReference type="Rhea" id="RHEA-COMP:15084"/>
        <dbReference type="ChEBI" id="CHEBI:15379"/>
        <dbReference type="ChEBI" id="CHEBI:16526"/>
        <dbReference type="ChEBI" id="CHEBI:16810"/>
        <dbReference type="ChEBI" id="CHEBI:29969"/>
        <dbReference type="ChEBI" id="CHEBI:30031"/>
        <dbReference type="ChEBI" id="CHEBI:141495"/>
    </reaction>
</comment>
<reference evidence="6" key="1">
    <citation type="submission" date="2023-05" db="EMBL/GenBank/DDBJ databases">
        <authorList>
            <person name="Stuckert A."/>
        </authorList>
    </citation>
    <scope>NUCLEOTIDE SEQUENCE</scope>
</reference>
<evidence type="ECO:0000313" key="7">
    <source>
        <dbReference type="Proteomes" id="UP001162483"/>
    </source>
</evidence>
<protein>
    <recommendedName>
        <fullName evidence="3">Jumonji domain-containing protein 4</fullName>
    </recommendedName>
</protein>
<sequence length="263" mass="29756">MNTGTPSPWTIIALSIWVRLVHGLRSTPTSSVHTAGRRISAGGRSGCSFPRDQRKTSGIAMEISRYDVTSSTLRDPKLYPNYQKCCPPMEVTQEAGEIIFVPSGWHHQVYNVIDTISINHNWVNGCNVTVMWRFLQKELTAVQREIAEWMDTMDNWDQHCQVIMKSCTGIDYTEFYTFLKMIAQPRLEVLETDGVDIPTEDRMIPGPRHALFDLEKIADVLSTMIGDADFQKLDVEALSPPPEQFLHRLRAVISQMSCAVPSI</sequence>
<evidence type="ECO:0000259" key="5">
    <source>
        <dbReference type="PROSITE" id="PS51184"/>
    </source>
</evidence>